<dbReference type="PRINTS" id="PR00153">
    <property type="entry name" value="CSAPPISMRASE"/>
</dbReference>
<dbReference type="Gene3D" id="2.40.100.10">
    <property type="entry name" value="Cyclophilin-like"/>
    <property type="match status" value="1"/>
</dbReference>
<evidence type="ECO:0000256" key="4">
    <source>
        <dbReference type="ARBA" id="ARBA00023235"/>
    </source>
</evidence>
<evidence type="ECO:0000259" key="9">
    <source>
        <dbReference type="PROSITE" id="PS50072"/>
    </source>
</evidence>
<comment type="catalytic activity">
    <reaction evidence="1">
        <text>[protein]-peptidylproline (omega=180) = [protein]-peptidylproline (omega=0)</text>
        <dbReference type="Rhea" id="RHEA:16237"/>
        <dbReference type="Rhea" id="RHEA-COMP:10747"/>
        <dbReference type="Rhea" id="RHEA-COMP:10748"/>
        <dbReference type="ChEBI" id="CHEBI:83833"/>
        <dbReference type="ChEBI" id="CHEBI:83834"/>
        <dbReference type="EC" id="5.2.1.8"/>
    </reaction>
</comment>
<dbReference type="PANTHER" id="PTHR11071">
    <property type="entry name" value="PEPTIDYL-PROLYL CIS-TRANS ISOMERASE"/>
    <property type="match status" value="1"/>
</dbReference>
<evidence type="ECO:0000256" key="3">
    <source>
        <dbReference type="ARBA" id="ARBA00023110"/>
    </source>
</evidence>
<name>A0A8I2YVV6_9AGAM</name>
<evidence type="ECO:0000256" key="5">
    <source>
        <dbReference type="ARBA" id="ARBA00074451"/>
    </source>
</evidence>
<organism evidence="10 11">
    <name type="scientific">Boletus reticuloceps</name>
    <dbReference type="NCBI Taxonomy" id="495285"/>
    <lineage>
        <taxon>Eukaryota</taxon>
        <taxon>Fungi</taxon>
        <taxon>Dikarya</taxon>
        <taxon>Basidiomycota</taxon>
        <taxon>Agaricomycotina</taxon>
        <taxon>Agaricomycetes</taxon>
        <taxon>Agaricomycetidae</taxon>
        <taxon>Boletales</taxon>
        <taxon>Boletineae</taxon>
        <taxon>Boletaceae</taxon>
        <taxon>Boletoideae</taxon>
        <taxon>Boletus</taxon>
    </lineage>
</organism>
<dbReference type="GO" id="GO:0006457">
    <property type="term" value="P:protein folding"/>
    <property type="evidence" value="ECO:0007669"/>
    <property type="project" value="InterPro"/>
</dbReference>
<dbReference type="Gene3D" id="1.25.40.10">
    <property type="entry name" value="Tetratricopeptide repeat domain"/>
    <property type="match status" value="1"/>
</dbReference>
<sequence length="386" mass="41888">MSESAQRPITYFDITIDGKPVGRIIFSLYADLVPKTAENFRALCTGEMGTGNSGKPLHYAGSRFHRVIKGFMCQAGDFTAGNGTGGESIYGEKFADEAFPVNHNRPFLLSMANAGKDTNGSQFFITVAETPHLDGKHVIFGEVIKGKSIVRKIEHHPATSGDVPTEPIVIAACGVLSPDDPSLNESASLDGDNYEEYPEDDPRAPDDHEYAYAAANTIKTTGNALLTGKNEDGSKAGEPNPSAALEKYLKSLRYLDQHPSLPDDAPPLRKDEFDELRTVLLNNSALAALRSQPPDPTLAVHQTTRSSLLAVKIEHKAKALYRRALAKVALKDDGGARSDLLEANGLLATEDPLNLKAAISTELAKITQREKELKEKEKKAYKKLFA</sequence>
<dbReference type="InterPro" id="IPR029000">
    <property type="entry name" value="Cyclophilin-like_dom_sf"/>
</dbReference>
<feature type="coiled-coil region" evidence="7">
    <location>
        <begin position="356"/>
        <end position="384"/>
    </location>
</feature>
<dbReference type="OrthoDB" id="193499at2759"/>
<proteinExistence type="predicted"/>
<dbReference type="GO" id="GO:0003755">
    <property type="term" value="F:peptidyl-prolyl cis-trans isomerase activity"/>
    <property type="evidence" value="ECO:0007669"/>
    <property type="project" value="UniProtKB-KW"/>
</dbReference>
<feature type="domain" description="PPIase cyclophilin-type" evidence="9">
    <location>
        <begin position="11"/>
        <end position="175"/>
    </location>
</feature>
<keyword evidence="11" id="KW-1185">Reference proteome</keyword>
<dbReference type="PANTHER" id="PTHR11071:SF561">
    <property type="entry name" value="PEPTIDYL-PROLYL CIS-TRANS ISOMERASE D-RELATED"/>
    <property type="match status" value="1"/>
</dbReference>
<evidence type="ECO:0000256" key="6">
    <source>
        <dbReference type="ARBA" id="ARBA00076602"/>
    </source>
</evidence>
<evidence type="ECO:0000313" key="10">
    <source>
        <dbReference type="EMBL" id="KAG6380239.1"/>
    </source>
</evidence>
<dbReference type="GO" id="GO:0016018">
    <property type="term" value="F:cyclosporin A binding"/>
    <property type="evidence" value="ECO:0007669"/>
    <property type="project" value="TreeGrafter"/>
</dbReference>
<evidence type="ECO:0000256" key="8">
    <source>
        <dbReference type="SAM" id="MobiDB-lite"/>
    </source>
</evidence>
<dbReference type="Pfam" id="PF00160">
    <property type="entry name" value="Pro_isomerase"/>
    <property type="match status" value="1"/>
</dbReference>
<evidence type="ECO:0000256" key="7">
    <source>
        <dbReference type="SAM" id="Coils"/>
    </source>
</evidence>
<reference evidence="10" key="1">
    <citation type="submission" date="2021-03" db="EMBL/GenBank/DDBJ databases">
        <title>Evolutionary innovations through gain and loss of genes in the ectomycorrhizal Boletales.</title>
        <authorList>
            <person name="Wu G."/>
            <person name="Miyauchi S."/>
            <person name="Morin E."/>
            <person name="Yang Z.-L."/>
            <person name="Xu J."/>
            <person name="Martin F.M."/>
        </authorList>
    </citation>
    <scope>NUCLEOTIDE SEQUENCE</scope>
    <source>
        <strain evidence="10">BR01</strain>
    </source>
</reference>
<dbReference type="Proteomes" id="UP000683000">
    <property type="component" value="Unassembled WGS sequence"/>
</dbReference>
<dbReference type="InterPro" id="IPR020892">
    <property type="entry name" value="Cyclophilin-type_PPIase_CS"/>
</dbReference>
<dbReference type="InterPro" id="IPR011990">
    <property type="entry name" value="TPR-like_helical_dom_sf"/>
</dbReference>
<comment type="caution">
    <text evidence="10">The sequence shown here is derived from an EMBL/GenBank/DDBJ whole genome shotgun (WGS) entry which is preliminary data.</text>
</comment>
<dbReference type="FunFam" id="2.40.100.10:FF:000022">
    <property type="entry name" value="Peptidyl-prolyl cis-trans isomerase CYP95"/>
    <property type="match status" value="1"/>
</dbReference>
<keyword evidence="3" id="KW-0697">Rotamase</keyword>
<evidence type="ECO:0000313" key="11">
    <source>
        <dbReference type="Proteomes" id="UP000683000"/>
    </source>
</evidence>
<dbReference type="AlphaFoldDB" id="A0A8I2YVV6"/>
<accession>A0A8I2YVV6</accession>
<keyword evidence="4 10" id="KW-0413">Isomerase</keyword>
<dbReference type="GO" id="GO:0005737">
    <property type="term" value="C:cytoplasm"/>
    <property type="evidence" value="ECO:0007669"/>
    <property type="project" value="TreeGrafter"/>
</dbReference>
<evidence type="ECO:0000256" key="2">
    <source>
        <dbReference type="ARBA" id="ARBA00013194"/>
    </source>
</evidence>
<dbReference type="InterPro" id="IPR002130">
    <property type="entry name" value="Cyclophilin-type_PPIase_dom"/>
</dbReference>
<gene>
    <name evidence="10" type="ORF">JVT61DRAFT_8331</name>
</gene>
<dbReference type="PROSITE" id="PS50072">
    <property type="entry name" value="CSA_PPIASE_2"/>
    <property type="match status" value="1"/>
</dbReference>
<keyword evidence="7" id="KW-0175">Coiled coil</keyword>
<dbReference type="CDD" id="cd01926">
    <property type="entry name" value="cyclophilin_ABH_like"/>
    <property type="match status" value="1"/>
</dbReference>
<feature type="region of interest" description="Disordered" evidence="8">
    <location>
        <begin position="179"/>
        <end position="204"/>
    </location>
</feature>
<dbReference type="EC" id="5.2.1.8" evidence="2"/>
<evidence type="ECO:0000256" key="1">
    <source>
        <dbReference type="ARBA" id="ARBA00000971"/>
    </source>
</evidence>
<dbReference type="EMBL" id="JAGFBS010000003">
    <property type="protein sequence ID" value="KAG6380239.1"/>
    <property type="molecule type" value="Genomic_DNA"/>
</dbReference>
<dbReference type="SUPFAM" id="SSF50891">
    <property type="entry name" value="Cyclophilin-like"/>
    <property type="match status" value="1"/>
</dbReference>
<dbReference type="PROSITE" id="PS00170">
    <property type="entry name" value="CSA_PPIASE_1"/>
    <property type="match status" value="1"/>
</dbReference>
<protein>
    <recommendedName>
        <fullName evidence="5">Peptidyl-prolyl cis-trans isomerase D</fullName>
        <ecNumber evidence="2">5.2.1.8</ecNumber>
    </recommendedName>
    <alternativeName>
        <fullName evidence="6">Rotamase D</fullName>
    </alternativeName>
</protein>